<reference evidence="7" key="1">
    <citation type="journal article" date="2012" name="PLoS ONE">
        <title>Gene sets for utilization of primary and secondary nutrition supplies in the distal gut of endangered iberian lynx.</title>
        <authorList>
            <person name="Alcaide M."/>
            <person name="Messina E."/>
            <person name="Richter M."/>
            <person name="Bargiela R."/>
            <person name="Peplies J."/>
            <person name="Huws S.A."/>
            <person name="Newbold C.J."/>
            <person name="Golyshin P.N."/>
            <person name="Simon M.A."/>
            <person name="Lopez G."/>
            <person name="Yakimov M.M."/>
            <person name="Ferrer M."/>
        </authorList>
    </citation>
    <scope>NUCLEOTIDE SEQUENCE</scope>
</reference>
<evidence type="ECO:0000256" key="2">
    <source>
        <dbReference type="ARBA" id="ARBA00022679"/>
    </source>
</evidence>
<dbReference type="Gene3D" id="3.30.420.40">
    <property type="match status" value="1"/>
</dbReference>
<dbReference type="SUPFAM" id="SSF53067">
    <property type="entry name" value="Actin-like ATPase domain"/>
    <property type="match status" value="1"/>
</dbReference>
<comment type="caution">
    <text evidence="7">The sequence shown here is derived from an EMBL/GenBank/DDBJ whole genome shotgun (WGS) entry which is preliminary data.</text>
</comment>
<keyword evidence="5" id="KW-0067">ATP-binding</keyword>
<dbReference type="PANTHER" id="PTHR10196:SF69">
    <property type="entry name" value="GLYCEROL KINASE"/>
    <property type="match status" value="1"/>
</dbReference>
<dbReference type="InterPro" id="IPR018485">
    <property type="entry name" value="FGGY_C"/>
</dbReference>
<gene>
    <name evidence="7" type="ORF">EVA_20333</name>
</gene>
<feature type="domain" description="Carbohydrate kinase FGGY C-terminal" evidence="6">
    <location>
        <begin position="3"/>
        <end position="141"/>
    </location>
</feature>
<dbReference type="GO" id="GO:0005829">
    <property type="term" value="C:cytosol"/>
    <property type="evidence" value="ECO:0007669"/>
    <property type="project" value="TreeGrafter"/>
</dbReference>
<evidence type="ECO:0000259" key="6">
    <source>
        <dbReference type="Pfam" id="PF02782"/>
    </source>
</evidence>
<keyword evidence="3" id="KW-0547">Nucleotide-binding</keyword>
<feature type="non-terminal residue" evidence="7">
    <location>
        <position position="1"/>
    </location>
</feature>
<evidence type="ECO:0000256" key="5">
    <source>
        <dbReference type="ARBA" id="ARBA00022840"/>
    </source>
</evidence>
<keyword evidence="2 7" id="KW-0808">Transferase</keyword>
<dbReference type="GO" id="GO:0008744">
    <property type="term" value="F:L-xylulokinase activity"/>
    <property type="evidence" value="ECO:0007669"/>
    <property type="project" value="UniProtKB-EC"/>
</dbReference>
<keyword evidence="4 7" id="KW-0418">Kinase</keyword>
<dbReference type="EMBL" id="AMCI01008101">
    <property type="protein sequence ID" value="EJW91560.1"/>
    <property type="molecule type" value="Genomic_DNA"/>
</dbReference>
<dbReference type="GO" id="GO:0004370">
    <property type="term" value="F:glycerol kinase activity"/>
    <property type="evidence" value="ECO:0007669"/>
    <property type="project" value="TreeGrafter"/>
</dbReference>
<dbReference type="EC" id="2.7.1.53" evidence="7"/>
<dbReference type="GO" id="GO:0005524">
    <property type="term" value="F:ATP binding"/>
    <property type="evidence" value="ECO:0007669"/>
    <property type="project" value="UniProtKB-KW"/>
</dbReference>
<organism evidence="7">
    <name type="scientific">gut metagenome</name>
    <dbReference type="NCBI Taxonomy" id="749906"/>
    <lineage>
        <taxon>unclassified sequences</taxon>
        <taxon>metagenomes</taxon>
        <taxon>organismal metagenomes</taxon>
    </lineage>
</organism>
<dbReference type="PANTHER" id="PTHR10196">
    <property type="entry name" value="SUGAR KINASE"/>
    <property type="match status" value="1"/>
</dbReference>
<evidence type="ECO:0000256" key="3">
    <source>
        <dbReference type="ARBA" id="ARBA00022741"/>
    </source>
</evidence>
<comment type="similarity">
    <text evidence="1">Belongs to the FGGY kinase family.</text>
</comment>
<feature type="non-terminal residue" evidence="7">
    <location>
        <position position="157"/>
    </location>
</feature>
<sequence length="157" mass="16842">EMKATYGTGSSVVMQTGEQLVRSSNGLVTSIAWDFNGKVSYILEGNINYSGAVVTWLIDDLHLIHDPGEAEDVARRANPADHAVFVPAFTGLGAPWWDGDAEATARRASRAPTGRNEIVRAVLDSIPLQDTSLVRAMRSDRRLPRAGAGAPTAARAR</sequence>
<name>J9BVJ4_9ZZZZ</name>
<accession>J9BVJ4</accession>
<dbReference type="AlphaFoldDB" id="J9BVJ4"/>
<proteinExistence type="inferred from homology"/>
<evidence type="ECO:0000256" key="4">
    <source>
        <dbReference type="ARBA" id="ARBA00022777"/>
    </source>
</evidence>
<protein>
    <submittedName>
        <fullName evidence="7">Protein containing Carbohydrate kinase, FGGY</fullName>
        <ecNumber evidence="7">2.7.1.53</ecNumber>
    </submittedName>
</protein>
<dbReference type="Pfam" id="PF02782">
    <property type="entry name" value="FGGY_C"/>
    <property type="match status" value="1"/>
</dbReference>
<dbReference type="InterPro" id="IPR043129">
    <property type="entry name" value="ATPase_NBD"/>
</dbReference>
<evidence type="ECO:0000313" key="7">
    <source>
        <dbReference type="EMBL" id="EJW91560.1"/>
    </source>
</evidence>
<dbReference type="GO" id="GO:0006071">
    <property type="term" value="P:glycerol metabolic process"/>
    <property type="evidence" value="ECO:0007669"/>
    <property type="project" value="TreeGrafter"/>
</dbReference>
<evidence type="ECO:0000256" key="1">
    <source>
        <dbReference type="ARBA" id="ARBA00009156"/>
    </source>
</evidence>